<dbReference type="PANTHER" id="PTHR30471:SF3">
    <property type="entry name" value="UPF0758 PROTEIN YEES-RELATED"/>
    <property type="match status" value="1"/>
</dbReference>
<dbReference type="GO" id="GO:0046872">
    <property type="term" value="F:metal ion binding"/>
    <property type="evidence" value="ECO:0007669"/>
    <property type="project" value="UniProtKB-KW"/>
</dbReference>
<keyword evidence="6" id="KW-0482">Metalloprotease</keyword>
<dbReference type="EMBL" id="CP060204">
    <property type="protein sequence ID" value="QNH55025.1"/>
    <property type="molecule type" value="Genomic_DNA"/>
</dbReference>
<dbReference type="RefSeq" id="WP_185980924.1">
    <property type="nucleotide sequence ID" value="NZ_CP060204.1"/>
</dbReference>
<dbReference type="InterPro" id="IPR001405">
    <property type="entry name" value="UPF0758"/>
</dbReference>
<evidence type="ECO:0000256" key="1">
    <source>
        <dbReference type="ARBA" id="ARBA00010243"/>
    </source>
</evidence>
<dbReference type="KEGG" id="stim:H1B31_03565"/>
<keyword evidence="2" id="KW-0645">Protease</keyword>
<evidence type="ECO:0000259" key="8">
    <source>
        <dbReference type="PROSITE" id="PS50249"/>
    </source>
</evidence>
<dbReference type="CDD" id="cd08071">
    <property type="entry name" value="MPN_DUF2466"/>
    <property type="match status" value="1"/>
</dbReference>
<dbReference type="AlphaFoldDB" id="A0A7G7VLN2"/>
<dbReference type="GO" id="GO:0008237">
    <property type="term" value="F:metallopeptidase activity"/>
    <property type="evidence" value="ECO:0007669"/>
    <property type="project" value="UniProtKB-KW"/>
</dbReference>
<dbReference type="InterPro" id="IPR046778">
    <property type="entry name" value="UPF0758_N"/>
</dbReference>
<evidence type="ECO:0000256" key="4">
    <source>
        <dbReference type="ARBA" id="ARBA00022801"/>
    </source>
</evidence>
<dbReference type="InterPro" id="IPR020891">
    <property type="entry name" value="UPF0758_CS"/>
</dbReference>
<reference evidence="9 10" key="1">
    <citation type="submission" date="2020-07" db="EMBL/GenBank/DDBJ databases">
        <title>Complete genome and description of Selenomonas timonensis sp. nov., a new bacterium isolated from a gingivitis subject.</title>
        <authorList>
            <person name="Antezack A."/>
        </authorList>
    </citation>
    <scope>NUCLEOTIDE SEQUENCE [LARGE SCALE GENOMIC DNA]</scope>
    <source>
        <strain evidence="9 10">Marseille-Q3039</strain>
    </source>
</reference>
<evidence type="ECO:0000256" key="3">
    <source>
        <dbReference type="ARBA" id="ARBA00022723"/>
    </source>
</evidence>
<organism evidence="9 10">
    <name type="scientific">Selenomonas timonae</name>
    <dbReference type="NCBI Taxonomy" id="2754044"/>
    <lineage>
        <taxon>Bacteria</taxon>
        <taxon>Bacillati</taxon>
        <taxon>Bacillota</taxon>
        <taxon>Negativicutes</taxon>
        <taxon>Selenomonadales</taxon>
        <taxon>Selenomonadaceae</taxon>
        <taxon>Selenomonas</taxon>
    </lineage>
</organism>
<accession>A0A7G7VLN2</accession>
<dbReference type="Proteomes" id="UP000515480">
    <property type="component" value="Chromosome"/>
</dbReference>
<dbReference type="NCBIfam" id="NF000642">
    <property type="entry name" value="PRK00024.1"/>
    <property type="match status" value="1"/>
</dbReference>
<dbReference type="PANTHER" id="PTHR30471">
    <property type="entry name" value="DNA REPAIR PROTEIN RADC"/>
    <property type="match status" value="1"/>
</dbReference>
<name>A0A7G7VLN2_9FIRM</name>
<dbReference type="InterPro" id="IPR037518">
    <property type="entry name" value="MPN"/>
</dbReference>
<dbReference type="PROSITE" id="PS50249">
    <property type="entry name" value="MPN"/>
    <property type="match status" value="1"/>
</dbReference>
<dbReference type="Gene3D" id="3.40.140.10">
    <property type="entry name" value="Cytidine Deaminase, domain 2"/>
    <property type="match status" value="1"/>
</dbReference>
<dbReference type="GO" id="GO:0006508">
    <property type="term" value="P:proteolysis"/>
    <property type="evidence" value="ECO:0007669"/>
    <property type="project" value="UniProtKB-KW"/>
</dbReference>
<gene>
    <name evidence="9" type="primary">radC</name>
    <name evidence="9" type="ORF">H1B31_03565</name>
</gene>
<dbReference type="PROSITE" id="PS01302">
    <property type="entry name" value="UPF0758"/>
    <property type="match status" value="1"/>
</dbReference>
<keyword evidence="10" id="KW-1185">Reference proteome</keyword>
<sequence>MNLRDLPAGELPRERLIARGAEALSDTELLAILLRTGRAGENVLELARGIAARFRETGLHEILAMPCAEFARIPGIGTAKAATVLAALELGRRAQQTAKRRPRIREGADVAELLRPRFRAEKREHFLVLPLSAKNEVLMVADVSVGTLTNALVHPREVFEPPIRCGAAHIILAHNHPSGDPAPSAEDHRLTRVLKDAGALLGIPVTDHVIIGGDGFFSFAEEGVL</sequence>
<keyword evidence="5" id="KW-0862">Zinc</keyword>
<feature type="domain" description="MPN" evidence="8">
    <location>
        <begin position="103"/>
        <end position="225"/>
    </location>
</feature>
<evidence type="ECO:0000256" key="7">
    <source>
        <dbReference type="RuleBase" id="RU003797"/>
    </source>
</evidence>
<evidence type="ECO:0000256" key="6">
    <source>
        <dbReference type="ARBA" id="ARBA00023049"/>
    </source>
</evidence>
<dbReference type="NCBIfam" id="TIGR00608">
    <property type="entry name" value="radc"/>
    <property type="match status" value="1"/>
</dbReference>
<evidence type="ECO:0000313" key="10">
    <source>
        <dbReference type="Proteomes" id="UP000515480"/>
    </source>
</evidence>
<evidence type="ECO:0000256" key="5">
    <source>
        <dbReference type="ARBA" id="ARBA00022833"/>
    </source>
</evidence>
<dbReference type="Pfam" id="PF20582">
    <property type="entry name" value="UPF0758_N"/>
    <property type="match status" value="1"/>
</dbReference>
<evidence type="ECO:0000256" key="2">
    <source>
        <dbReference type="ARBA" id="ARBA00022670"/>
    </source>
</evidence>
<keyword evidence="3" id="KW-0479">Metal-binding</keyword>
<dbReference type="InterPro" id="IPR025657">
    <property type="entry name" value="RadC_JAB"/>
</dbReference>
<protein>
    <submittedName>
        <fullName evidence="9">DNA repair protein RadC</fullName>
    </submittedName>
</protein>
<dbReference type="Pfam" id="PF04002">
    <property type="entry name" value="RadC"/>
    <property type="match status" value="1"/>
</dbReference>
<comment type="similarity">
    <text evidence="1 7">Belongs to the UPF0758 family.</text>
</comment>
<evidence type="ECO:0000313" key="9">
    <source>
        <dbReference type="EMBL" id="QNH55025.1"/>
    </source>
</evidence>
<keyword evidence="4" id="KW-0378">Hydrolase</keyword>
<proteinExistence type="inferred from homology"/>